<dbReference type="InterPro" id="IPR051450">
    <property type="entry name" value="Gfo/Idh/MocA_Oxidoreductases"/>
</dbReference>
<gene>
    <name evidence="3" type="ORF">I8752_25725</name>
</gene>
<dbReference type="InterPro" id="IPR036291">
    <property type="entry name" value="NAD(P)-bd_dom_sf"/>
</dbReference>
<sequence length="345" mass="38381">MKNMVNIGVIGYGYWGPNLVRNFAEIPNAQVTKVSDFKPELLAKAQARYPSIQVTTDCQDIFKDPKIDAVAIATPVSTHFDLALAALQAGKHVLVEKPMTASSEQAKRLIEEAEKRNLVLMVDHTFVYTGAVRKMHDLIASNQLGDIYYYDSVRVNLGLFQHDVNVIWDLAVHDLSIMNYVLPSQPYAVSATGVSHVPGEPENIAYLTCFFESNLIAHFHVNWLAPVKVRRTLIGGSQRMIVFDDLEPSEKLKIYDKGITVNGSSESVYQMLIGYRTGDMWSPKLDVTEALRTEGLHFIECITQGSRPITDGEAGLQTVKILEAATQSMKQRGRLIELNLTEVAA</sequence>
<protein>
    <submittedName>
        <fullName evidence="3">Gfo/Idh/MocA family oxidoreductase</fullName>
    </submittedName>
</protein>
<dbReference type="AlphaFoldDB" id="A0A8J7I5S6"/>
<dbReference type="Pfam" id="PF22725">
    <property type="entry name" value="GFO_IDH_MocA_C3"/>
    <property type="match status" value="1"/>
</dbReference>
<evidence type="ECO:0000259" key="1">
    <source>
        <dbReference type="Pfam" id="PF01408"/>
    </source>
</evidence>
<dbReference type="SUPFAM" id="SSF55347">
    <property type="entry name" value="Glyceraldehyde-3-phosphate dehydrogenase-like, C-terminal domain"/>
    <property type="match status" value="1"/>
</dbReference>
<proteinExistence type="predicted"/>
<evidence type="ECO:0000259" key="2">
    <source>
        <dbReference type="Pfam" id="PF22725"/>
    </source>
</evidence>
<dbReference type="PANTHER" id="PTHR43377:SF6">
    <property type="entry name" value="GFO_IDH_MOCA-LIKE OXIDOREDUCTASE N-TERMINAL DOMAIN-CONTAINING PROTEIN"/>
    <property type="match status" value="1"/>
</dbReference>
<dbReference type="InterPro" id="IPR055170">
    <property type="entry name" value="GFO_IDH_MocA-like_dom"/>
</dbReference>
<evidence type="ECO:0000313" key="4">
    <source>
        <dbReference type="Proteomes" id="UP000662314"/>
    </source>
</evidence>
<dbReference type="SUPFAM" id="SSF51735">
    <property type="entry name" value="NAD(P)-binding Rossmann-fold domains"/>
    <property type="match status" value="1"/>
</dbReference>
<organism evidence="3 4">
    <name type="scientific">Dendronalium phyllosphericum CENA369</name>
    <dbReference type="NCBI Taxonomy" id="1725256"/>
    <lineage>
        <taxon>Bacteria</taxon>
        <taxon>Bacillati</taxon>
        <taxon>Cyanobacteriota</taxon>
        <taxon>Cyanophyceae</taxon>
        <taxon>Nostocales</taxon>
        <taxon>Nostocaceae</taxon>
        <taxon>Dendronalium</taxon>
        <taxon>Dendronalium phyllosphericum</taxon>
    </lineage>
</organism>
<evidence type="ECO:0000313" key="3">
    <source>
        <dbReference type="EMBL" id="MBH8576329.1"/>
    </source>
</evidence>
<keyword evidence="4" id="KW-1185">Reference proteome</keyword>
<dbReference type="Pfam" id="PF01408">
    <property type="entry name" value="GFO_IDH_MocA"/>
    <property type="match status" value="1"/>
</dbReference>
<dbReference type="GO" id="GO:0000166">
    <property type="term" value="F:nucleotide binding"/>
    <property type="evidence" value="ECO:0007669"/>
    <property type="project" value="InterPro"/>
</dbReference>
<dbReference type="PANTHER" id="PTHR43377">
    <property type="entry name" value="BILIVERDIN REDUCTASE A"/>
    <property type="match status" value="1"/>
</dbReference>
<accession>A0A8J7I5S6</accession>
<dbReference type="Gene3D" id="3.40.50.720">
    <property type="entry name" value="NAD(P)-binding Rossmann-like Domain"/>
    <property type="match status" value="1"/>
</dbReference>
<name>A0A8J7I5S6_9NOST</name>
<feature type="domain" description="Gfo/Idh/MocA-like oxidoreductase N-terminal" evidence="1">
    <location>
        <begin position="5"/>
        <end position="124"/>
    </location>
</feature>
<dbReference type="Gene3D" id="3.30.360.10">
    <property type="entry name" value="Dihydrodipicolinate Reductase, domain 2"/>
    <property type="match status" value="1"/>
</dbReference>
<dbReference type="RefSeq" id="WP_214435101.1">
    <property type="nucleotide sequence ID" value="NZ_CAWPUQ010000155.1"/>
</dbReference>
<feature type="domain" description="GFO/IDH/MocA-like oxidoreductase" evidence="2">
    <location>
        <begin position="132"/>
        <end position="241"/>
    </location>
</feature>
<dbReference type="Proteomes" id="UP000662314">
    <property type="component" value="Unassembled WGS sequence"/>
</dbReference>
<dbReference type="EMBL" id="JAECZA010000228">
    <property type="protein sequence ID" value="MBH8576329.1"/>
    <property type="molecule type" value="Genomic_DNA"/>
</dbReference>
<comment type="caution">
    <text evidence="3">The sequence shown here is derived from an EMBL/GenBank/DDBJ whole genome shotgun (WGS) entry which is preliminary data.</text>
</comment>
<reference evidence="3 4" key="1">
    <citation type="journal article" date="2021" name="Int. J. Syst. Evol. Microbiol.">
        <title>Amazonocrinis nigriterrae gen. nov., sp. nov., Atlanticothrix silvestris gen. nov., sp. nov. and Dendronalium phyllosphericum gen. nov., sp. nov., nostocacean cyanobacteria from Brazilian environments.</title>
        <authorList>
            <person name="Alvarenga D.O."/>
            <person name="Andreote A.P.D."/>
            <person name="Branco L.H.Z."/>
            <person name="Delbaje E."/>
            <person name="Cruz R.B."/>
            <person name="Varani A.M."/>
            <person name="Fiore M.F."/>
        </authorList>
    </citation>
    <scope>NUCLEOTIDE SEQUENCE [LARGE SCALE GENOMIC DNA]</scope>
    <source>
        <strain evidence="3 4">CENA369</strain>
    </source>
</reference>
<dbReference type="InterPro" id="IPR000683">
    <property type="entry name" value="Gfo/Idh/MocA-like_OxRdtase_N"/>
</dbReference>